<evidence type="ECO:0000256" key="12">
    <source>
        <dbReference type="SAM" id="Coils"/>
    </source>
</evidence>
<dbReference type="GO" id="GO:0035861">
    <property type="term" value="C:site of double-strand break"/>
    <property type="evidence" value="ECO:0000318"/>
    <property type="project" value="GO_Central"/>
</dbReference>
<gene>
    <name evidence="15" type="ORF">LSAT_V11C900477820</name>
</gene>
<dbReference type="GO" id="GO:0003684">
    <property type="term" value="F:damaged DNA binding"/>
    <property type="evidence" value="ECO:0000318"/>
    <property type="project" value="GO_Central"/>
</dbReference>
<evidence type="ECO:0000313" key="15">
    <source>
        <dbReference type="EMBL" id="KAJ0188694.1"/>
    </source>
</evidence>
<evidence type="ECO:0000256" key="4">
    <source>
        <dbReference type="ARBA" id="ARBA00022454"/>
    </source>
</evidence>
<evidence type="ECO:0000256" key="6">
    <source>
        <dbReference type="ARBA" id="ARBA00022763"/>
    </source>
</evidence>
<feature type="region of interest" description="Disordered" evidence="13">
    <location>
        <begin position="958"/>
        <end position="980"/>
    </location>
</feature>
<comment type="caution">
    <text evidence="15">The sequence shown here is derived from an EMBL/GenBank/DDBJ whole genome shotgun (WGS) entry which is preliminary data.</text>
</comment>
<comment type="subcellular location">
    <subcellularLocation>
        <location evidence="2">Chromosome</location>
    </subcellularLocation>
    <subcellularLocation>
        <location evidence="1">Nucleus</location>
    </subcellularLocation>
</comment>
<evidence type="ECO:0000256" key="9">
    <source>
        <dbReference type="ARBA" id="ARBA00023172"/>
    </source>
</evidence>
<evidence type="ECO:0000256" key="13">
    <source>
        <dbReference type="SAM" id="MobiDB-lite"/>
    </source>
</evidence>
<keyword evidence="4" id="KW-0158">Chromosome</keyword>
<keyword evidence="8 12" id="KW-0175">Coiled coil</keyword>
<evidence type="ECO:0000256" key="3">
    <source>
        <dbReference type="ARBA" id="ARBA00006793"/>
    </source>
</evidence>
<keyword evidence="5" id="KW-0547">Nucleotide-binding</keyword>
<dbReference type="AlphaFoldDB" id="A0A9R1WW23"/>
<dbReference type="Gene3D" id="1.10.287.1490">
    <property type="match status" value="1"/>
</dbReference>
<dbReference type="GO" id="GO:0030915">
    <property type="term" value="C:Smc5-Smc6 complex"/>
    <property type="evidence" value="ECO:0000318"/>
    <property type="project" value="GO_Central"/>
</dbReference>
<feature type="coiled-coil region" evidence="12">
    <location>
        <begin position="185"/>
        <end position="226"/>
    </location>
</feature>
<protein>
    <recommendedName>
        <fullName evidence="14">RecF/RecN/SMC N-terminal domain-containing protein</fullName>
    </recommendedName>
</protein>
<feature type="coiled-coil region" evidence="12">
    <location>
        <begin position="638"/>
        <end position="686"/>
    </location>
</feature>
<feature type="coiled-coil region" evidence="12">
    <location>
        <begin position="308"/>
        <end position="441"/>
    </location>
</feature>
<reference evidence="15 16" key="1">
    <citation type="journal article" date="2017" name="Nat. Commun.">
        <title>Genome assembly with in vitro proximity ligation data and whole-genome triplication in lettuce.</title>
        <authorList>
            <person name="Reyes-Chin-Wo S."/>
            <person name="Wang Z."/>
            <person name="Yang X."/>
            <person name="Kozik A."/>
            <person name="Arikit S."/>
            <person name="Song C."/>
            <person name="Xia L."/>
            <person name="Froenicke L."/>
            <person name="Lavelle D.O."/>
            <person name="Truco M.J."/>
            <person name="Xia R."/>
            <person name="Zhu S."/>
            <person name="Xu C."/>
            <person name="Xu H."/>
            <person name="Xu X."/>
            <person name="Cox K."/>
            <person name="Korf I."/>
            <person name="Meyers B.C."/>
            <person name="Michelmore R.W."/>
        </authorList>
    </citation>
    <scope>NUCLEOTIDE SEQUENCE [LARGE SCALE GENOMIC DNA]</scope>
    <source>
        <strain evidence="16">cv. Salinas</strain>
        <tissue evidence="15">Seedlings</tissue>
    </source>
</reference>
<dbReference type="GO" id="GO:0000724">
    <property type="term" value="P:double-strand break repair via homologous recombination"/>
    <property type="evidence" value="ECO:0000318"/>
    <property type="project" value="GO_Central"/>
</dbReference>
<dbReference type="GO" id="GO:0003697">
    <property type="term" value="F:single-stranded DNA binding"/>
    <property type="evidence" value="ECO:0000318"/>
    <property type="project" value="GO_Central"/>
</dbReference>
<dbReference type="EMBL" id="NBSK02000009">
    <property type="protein sequence ID" value="KAJ0188694.1"/>
    <property type="molecule type" value="Genomic_DNA"/>
</dbReference>
<dbReference type="SUPFAM" id="SSF75553">
    <property type="entry name" value="Smc hinge domain"/>
    <property type="match status" value="1"/>
</dbReference>
<keyword evidence="6" id="KW-0227">DNA damage</keyword>
<accession>A0A9R1WW23</accession>
<sequence length="1066" mass="121515">MADARVINGPAGALQAGIITKIRLENFMCHTHMEIDIGDRVNFITGQNGSGKSAILTALCIAFGCRAKSTDRATTLKEFIKTGCSYALVHLEIKNQGEDAFKHGIFGDVIILERRITESTSTSVLKDQQGKKVATRKEDIRELVEHFNIDVENPCVVMSQDKSREFLHSGNDKDKFKFFFKATLLSQVDDLLKSVKDNLDKANSEVVELERSIAPIEKELNELQGKIKSMEHIEEISQKVQLLTKKCAWSLVYDIDKQIQEETARIKKFEERIPQCQARIDQQIAKVADLQDCLDKKKAQSAVMMESTSKARKRKSELEQKLSLATKERIELEQEYGRRRNNVAKMAKRIKLLEQQINDVSEQHMKDTQAEEHEMENKLKELQEEINVAESDCLRLKNIEDDLSERLAIARDELKEITSEIDEYEKKISDSQRRIRDLRLNQTNKVTAFGGYKVTSLLKAIERNHHKFKKPPIGPLGAHVALLHGDKWAVAVENAVGKLLNAFIVTDHKDSLLLRSCAREANYHHLQIIIYDFSIPRLQIPNHMLPQTNHPTAISVMQSDSPTVVNVLVDVGGAERQVLVRDYDMGKTIAFDQRIPNLKEVYTLEGQRMFSRGSAQTTLPPNKNARSGRLCSSYDDQIKIYEREAIHMQEEAKQIRGKKRTFEERVKNLQDEFQNAKRQRMNSEKCVMSKNLGLKDLKNSLAAEAEAAASSVSNVDELHQEVSKLQNDKNQFEMSLEKIQERLQEAEAKANELKVSFEELCESAKADISALDKATGELTQIEEDLRAAEAEKRHYEGLMQQKVHKGIETAKQNYKALESERKASYEKASIICPESEIESLGGCDDTSSDQLQAHLTRLKQRLQQESQRHQESIDELRMMHDKKQRKIIKQQKTYKAFRDKLSAIHTALDKRWSKFQRNATLLKRQLTWQFNGHLRKKGISGLIKVSYEEQKLSIEAKEGGSGPKVKMPQDATSSNVRDTRGLSGGERSFSTLCFALALHEMTEAPFRAMDEFDVFMDAVSRKISLDTIVDFALAQGSQWIFITPHDISMVKHDERIKKQQMAAPRS</sequence>
<evidence type="ECO:0000256" key="2">
    <source>
        <dbReference type="ARBA" id="ARBA00004286"/>
    </source>
</evidence>
<dbReference type="InterPro" id="IPR027417">
    <property type="entry name" value="P-loop_NTPase"/>
</dbReference>
<evidence type="ECO:0000256" key="10">
    <source>
        <dbReference type="ARBA" id="ARBA00023204"/>
    </source>
</evidence>
<keyword evidence="10" id="KW-0234">DNA repair</keyword>
<evidence type="ECO:0000256" key="1">
    <source>
        <dbReference type="ARBA" id="ARBA00004123"/>
    </source>
</evidence>
<dbReference type="GO" id="GO:0005634">
    <property type="term" value="C:nucleus"/>
    <property type="evidence" value="ECO:0000318"/>
    <property type="project" value="GO_Central"/>
</dbReference>
<keyword evidence="7" id="KW-0067">ATP-binding</keyword>
<dbReference type="Proteomes" id="UP000235145">
    <property type="component" value="Unassembled WGS sequence"/>
</dbReference>
<dbReference type="GO" id="GO:0051276">
    <property type="term" value="P:chromosome organization"/>
    <property type="evidence" value="ECO:0007669"/>
    <property type="project" value="InterPro"/>
</dbReference>
<dbReference type="PANTHER" id="PTHR19306:SF6">
    <property type="entry name" value="STRUCTURAL MAINTENANCE OF CHROMOSOMES PROTEIN 6"/>
    <property type="match status" value="1"/>
</dbReference>
<comment type="similarity">
    <text evidence="3">Belongs to the SMC family. SMC6 subfamily.</text>
</comment>
<evidence type="ECO:0000256" key="7">
    <source>
        <dbReference type="ARBA" id="ARBA00022840"/>
    </source>
</evidence>
<proteinExistence type="inferred from homology"/>
<evidence type="ECO:0000256" key="11">
    <source>
        <dbReference type="ARBA" id="ARBA00023242"/>
    </source>
</evidence>
<keyword evidence="11" id="KW-0539">Nucleus</keyword>
<feature type="domain" description="RecF/RecN/SMC N-terminal" evidence="14">
    <location>
        <begin position="19"/>
        <end position="1055"/>
    </location>
</feature>
<dbReference type="SUPFAM" id="SSF52540">
    <property type="entry name" value="P-loop containing nucleoside triphosphate hydrolases"/>
    <property type="match status" value="1"/>
</dbReference>
<keyword evidence="9" id="KW-0233">DNA recombination</keyword>
<dbReference type="Gene3D" id="3.40.50.300">
    <property type="entry name" value="P-loop containing nucleotide triphosphate hydrolases"/>
    <property type="match status" value="2"/>
</dbReference>
<dbReference type="GO" id="GO:0005524">
    <property type="term" value="F:ATP binding"/>
    <property type="evidence" value="ECO:0007669"/>
    <property type="project" value="UniProtKB-KW"/>
</dbReference>
<dbReference type="InterPro" id="IPR003395">
    <property type="entry name" value="RecF/RecN/SMC_N"/>
</dbReference>
<evidence type="ECO:0000313" key="16">
    <source>
        <dbReference type="Proteomes" id="UP000235145"/>
    </source>
</evidence>
<evidence type="ECO:0000259" key="14">
    <source>
        <dbReference type="Pfam" id="PF02463"/>
    </source>
</evidence>
<organism evidence="15 16">
    <name type="scientific">Lactuca sativa</name>
    <name type="common">Garden lettuce</name>
    <dbReference type="NCBI Taxonomy" id="4236"/>
    <lineage>
        <taxon>Eukaryota</taxon>
        <taxon>Viridiplantae</taxon>
        <taxon>Streptophyta</taxon>
        <taxon>Embryophyta</taxon>
        <taxon>Tracheophyta</taxon>
        <taxon>Spermatophyta</taxon>
        <taxon>Magnoliopsida</taxon>
        <taxon>eudicotyledons</taxon>
        <taxon>Gunneridae</taxon>
        <taxon>Pentapetalae</taxon>
        <taxon>asterids</taxon>
        <taxon>campanulids</taxon>
        <taxon>Asterales</taxon>
        <taxon>Asteraceae</taxon>
        <taxon>Cichorioideae</taxon>
        <taxon>Cichorieae</taxon>
        <taxon>Lactucinae</taxon>
        <taxon>Lactuca</taxon>
    </lineage>
</organism>
<dbReference type="InterPro" id="IPR036277">
    <property type="entry name" value="SMC_hinge_sf"/>
</dbReference>
<dbReference type="PANTHER" id="PTHR19306">
    <property type="entry name" value="STRUCTURAL MAINTENANCE OF CHROMOSOMES 5,6 SMC5, SMC6"/>
    <property type="match status" value="1"/>
</dbReference>
<dbReference type="Pfam" id="PF02463">
    <property type="entry name" value="SMC_N"/>
    <property type="match status" value="1"/>
</dbReference>
<name>A0A9R1WW23_LACSA</name>
<keyword evidence="16" id="KW-1185">Reference proteome</keyword>
<evidence type="ECO:0000256" key="5">
    <source>
        <dbReference type="ARBA" id="ARBA00022741"/>
    </source>
</evidence>
<feature type="coiled-coil region" evidence="12">
    <location>
        <begin position="715"/>
        <end position="879"/>
    </location>
</feature>
<evidence type="ECO:0000256" key="8">
    <source>
        <dbReference type="ARBA" id="ARBA00023054"/>
    </source>
</evidence>